<feature type="domain" description="HTH araC/xylS-type" evidence="4">
    <location>
        <begin position="234"/>
        <end position="332"/>
    </location>
</feature>
<dbReference type="PANTHER" id="PTHR47894">
    <property type="entry name" value="HTH-TYPE TRANSCRIPTIONAL REGULATOR GADX"/>
    <property type="match status" value="1"/>
</dbReference>
<protein>
    <submittedName>
        <fullName evidence="5">Transcriptional regulator, AraC family</fullName>
    </submittedName>
</protein>
<evidence type="ECO:0000313" key="5">
    <source>
        <dbReference type="EMBL" id="SEB94798.1"/>
    </source>
</evidence>
<sequence length="346" mass="39530">MREKDSVAAYFVQAMLHGIGDDPQRVRAVLEQAGIDPAVIRQPMARVPANAFAALWLIQIRELNDEFFGLDSHGMPPGAFALICRALIQEPDLHKAMRQCLVNFGLFLRDFRGTLTVRGKRAVISLDSHSATEDASRFGEETYLVLMISLLCWLGGRRIPIDRADFRHKRLPLSDDRLLWGPNLTFGAERTEIEFASHYLRLPVVQDLASLKVFLRTAPQWLVIRFRNQHGLASQVHQRLRSSHYSDWPTLQAFALEQHLSPSTFRRKLEREGCSYQEIKDEVRRAVAFEQLRESRASISDIAEQLGFQEPSAFHRAFKKWTGESPGRYRARYQGERAGTSVESEA</sequence>
<name>A0ABY0XR35_9PSED</name>
<reference evidence="5 6" key="1">
    <citation type="submission" date="2016-10" db="EMBL/GenBank/DDBJ databases">
        <authorList>
            <person name="Varghese N."/>
            <person name="Submissions S."/>
        </authorList>
    </citation>
    <scope>NUCLEOTIDE SEQUENCE [LARGE SCALE GENOMIC DNA]</scope>
    <source>
        <strain evidence="5 6">DSM 18327</strain>
    </source>
</reference>
<keyword evidence="2" id="KW-0238">DNA-binding</keyword>
<dbReference type="InterPro" id="IPR032687">
    <property type="entry name" value="AraC-type_N"/>
</dbReference>
<dbReference type="Pfam" id="PF12833">
    <property type="entry name" value="HTH_18"/>
    <property type="match status" value="1"/>
</dbReference>
<dbReference type="PROSITE" id="PS01124">
    <property type="entry name" value="HTH_ARAC_FAMILY_2"/>
    <property type="match status" value="1"/>
</dbReference>
<comment type="caution">
    <text evidence="5">The sequence shown here is derived from an EMBL/GenBank/DDBJ whole genome shotgun (WGS) entry which is preliminary data.</text>
</comment>
<keyword evidence="3" id="KW-0804">Transcription</keyword>
<dbReference type="EMBL" id="FNRV01000001">
    <property type="protein sequence ID" value="SEB94798.1"/>
    <property type="molecule type" value="Genomic_DNA"/>
</dbReference>
<proteinExistence type="predicted"/>
<dbReference type="RefSeq" id="WP_090463166.1">
    <property type="nucleotide sequence ID" value="NZ_FNRV01000001.1"/>
</dbReference>
<evidence type="ECO:0000256" key="1">
    <source>
        <dbReference type="ARBA" id="ARBA00023015"/>
    </source>
</evidence>
<dbReference type="SMART" id="SM00342">
    <property type="entry name" value="HTH_ARAC"/>
    <property type="match status" value="1"/>
</dbReference>
<dbReference type="SUPFAM" id="SSF46689">
    <property type="entry name" value="Homeodomain-like"/>
    <property type="match status" value="1"/>
</dbReference>
<dbReference type="Pfam" id="PF12625">
    <property type="entry name" value="Arabinose_bd"/>
    <property type="match status" value="1"/>
</dbReference>
<evidence type="ECO:0000313" key="6">
    <source>
        <dbReference type="Proteomes" id="UP000199665"/>
    </source>
</evidence>
<organism evidence="5 6">
    <name type="scientific">Pseudomonas mohnii</name>
    <dbReference type="NCBI Taxonomy" id="395600"/>
    <lineage>
        <taxon>Bacteria</taxon>
        <taxon>Pseudomonadati</taxon>
        <taxon>Pseudomonadota</taxon>
        <taxon>Gammaproteobacteria</taxon>
        <taxon>Pseudomonadales</taxon>
        <taxon>Pseudomonadaceae</taxon>
        <taxon>Pseudomonas</taxon>
    </lineage>
</organism>
<evidence type="ECO:0000259" key="4">
    <source>
        <dbReference type="PROSITE" id="PS01124"/>
    </source>
</evidence>
<keyword evidence="1" id="KW-0805">Transcription regulation</keyword>
<dbReference type="InterPro" id="IPR018060">
    <property type="entry name" value="HTH_AraC"/>
</dbReference>
<keyword evidence="6" id="KW-1185">Reference proteome</keyword>
<evidence type="ECO:0000256" key="3">
    <source>
        <dbReference type="ARBA" id="ARBA00023163"/>
    </source>
</evidence>
<dbReference type="PANTHER" id="PTHR47894:SF1">
    <property type="entry name" value="HTH-TYPE TRANSCRIPTIONAL REGULATOR VQSM"/>
    <property type="match status" value="1"/>
</dbReference>
<gene>
    <name evidence="5" type="ORF">SAMN05216205_1062</name>
</gene>
<accession>A0ABY0XR35</accession>
<dbReference type="PRINTS" id="PR00032">
    <property type="entry name" value="HTHARAC"/>
</dbReference>
<dbReference type="InterPro" id="IPR020449">
    <property type="entry name" value="Tscrpt_reg_AraC-type_HTH"/>
</dbReference>
<dbReference type="Proteomes" id="UP000199665">
    <property type="component" value="Unassembled WGS sequence"/>
</dbReference>
<evidence type="ECO:0000256" key="2">
    <source>
        <dbReference type="ARBA" id="ARBA00023125"/>
    </source>
</evidence>
<dbReference type="InterPro" id="IPR009057">
    <property type="entry name" value="Homeodomain-like_sf"/>
</dbReference>
<dbReference type="Gene3D" id="1.10.10.60">
    <property type="entry name" value="Homeodomain-like"/>
    <property type="match status" value="1"/>
</dbReference>